<dbReference type="PANTHER" id="PTHR11705:SF143">
    <property type="entry name" value="SLL0236 PROTEIN"/>
    <property type="match status" value="1"/>
</dbReference>
<evidence type="ECO:0000259" key="8">
    <source>
        <dbReference type="PROSITE" id="PS52035"/>
    </source>
</evidence>
<evidence type="ECO:0000256" key="3">
    <source>
        <dbReference type="ARBA" id="ARBA00022670"/>
    </source>
</evidence>
<dbReference type="Proteomes" id="UP000184275">
    <property type="component" value="Unassembled WGS sequence"/>
</dbReference>
<dbReference type="GO" id="GO:0008270">
    <property type="term" value="F:zinc ion binding"/>
    <property type="evidence" value="ECO:0007669"/>
    <property type="project" value="InterPro"/>
</dbReference>
<dbReference type="InterPro" id="IPR000834">
    <property type="entry name" value="Peptidase_M14"/>
</dbReference>
<comment type="similarity">
    <text evidence="2 7">Belongs to the peptidase M14 family.</text>
</comment>
<evidence type="ECO:0000256" key="4">
    <source>
        <dbReference type="ARBA" id="ARBA00022801"/>
    </source>
</evidence>
<dbReference type="RefSeq" id="WP_073302007.1">
    <property type="nucleotide sequence ID" value="NZ_FRAW01000002.1"/>
</dbReference>
<dbReference type="GO" id="GO:0006508">
    <property type="term" value="P:proteolysis"/>
    <property type="evidence" value="ECO:0007669"/>
    <property type="project" value="UniProtKB-KW"/>
</dbReference>
<dbReference type="NCBIfam" id="NF007897">
    <property type="entry name" value="PRK10602.1"/>
    <property type="match status" value="1"/>
</dbReference>
<dbReference type="GO" id="GO:0005615">
    <property type="term" value="C:extracellular space"/>
    <property type="evidence" value="ECO:0007669"/>
    <property type="project" value="TreeGrafter"/>
</dbReference>
<dbReference type="SUPFAM" id="SSF53187">
    <property type="entry name" value="Zn-dependent exopeptidases"/>
    <property type="match status" value="1"/>
</dbReference>
<keyword evidence="10" id="KW-1185">Reference proteome</keyword>
<gene>
    <name evidence="9" type="ORF">SAMN05720469_10237</name>
</gene>
<protein>
    <submittedName>
        <fullName evidence="9">Protein MpaA</fullName>
    </submittedName>
</protein>
<accession>A0A1M6QBU8</accession>
<dbReference type="EMBL" id="FRAW01000002">
    <property type="protein sequence ID" value="SHK17722.1"/>
    <property type="molecule type" value="Genomic_DNA"/>
</dbReference>
<comment type="caution">
    <text evidence="7">Lacks conserved residue(s) required for the propagation of feature annotation.</text>
</comment>
<evidence type="ECO:0000256" key="6">
    <source>
        <dbReference type="ARBA" id="ARBA00023049"/>
    </source>
</evidence>
<dbReference type="PANTHER" id="PTHR11705">
    <property type="entry name" value="PROTEASE FAMILY M14 CARBOXYPEPTIDASE A,B"/>
    <property type="match status" value="1"/>
</dbReference>
<keyword evidence="4" id="KW-0378">Hydrolase</keyword>
<evidence type="ECO:0000256" key="1">
    <source>
        <dbReference type="ARBA" id="ARBA00001947"/>
    </source>
</evidence>
<evidence type="ECO:0000313" key="9">
    <source>
        <dbReference type="EMBL" id="SHK17722.1"/>
    </source>
</evidence>
<dbReference type="GO" id="GO:0004181">
    <property type="term" value="F:metallocarboxypeptidase activity"/>
    <property type="evidence" value="ECO:0007669"/>
    <property type="project" value="InterPro"/>
</dbReference>
<dbReference type="PRINTS" id="PR00765">
    <property type="entry name" value="CRBOXYPTASEA"/>
</dbReference>
<keyword evidence="6" id="KW-0482">Metalloprotease</keyword>
<dbReference type="Gene3D" id="3.40.630.10">
    <property type="entry name" value="Zn peptidases"/>
    <property type="match status" value="1"/>
</dbReference>
<sequence length="235" mass="25973">MFASVFRSPVEQGIFPFPLEEYGRSFEGTPLRFLPAAKESRLLIFAAIHGEETETTFLLSRALRMLRNSPPYVACVLSANPDGALRGTRANARGVDLNRNFPTQNWQKGVALSRLLLESPRITELSCGEFAGSEPETQALIRLIRSLSVKKAVALHSPFGIIDSETQTELSQKMEAVFRQPWQSGVGYPTPGSFGSFAREKGMDCVTVELPRESPEKLVSLFAEPLAEFLQSYTG</sequence>
<evidence type="ECO:0000256" key="2">
    <source>
        <dbReference type="ARBA" id="ARBA00005988"/>
    </source>
</evidence>
<name>A0A1M6QBU8_9BACT</name>
<evidence type="ECO:0000256" key="5">
    <source>
        <dbReference type="ARBA" id="ARBA00022833"/>
    </source>
</evidence>
<organism evidence="9 10">
    <name type="scientific">Fibrobacter intestinalis</name>
    <dbReference type="NCBI Taxonomy" id="28122"/>
    <lineage>
        <taxon>Bacteria</taxon>
        <taxon>Pseudomonadati</taxon>
        <taxon>Fibrobacterota</taxon>
        <taxon>Fibrobacteria</taxon>
        <taxon>Fibrobacterales</taxon>
        <taxon>Fibrobacteraceae</taxon>
        <taxon>Fibrobacter</taxon>
    </lineage>
</organism>
<evidence type="ECO:0000256" key="7">
    <source>
        <dbReference type="PROSITE-ProRule" id="PRU01379"/>
    </source>
</evidence>
<keyword evidence="5" id="KW-0862">Zinc</keyword>
<evidence type="ECO:0000313" key="10">
    <source>
        <dbReference type="Proteomes" id="UP000184275"/>
    </source>
</evidence>
<dbReference type="Pfam" id="PF00246">
    <property type="entry name" value="Peptidase_M14"/>
    <property type="match status" value="1"/>
</dbReference>
<keyword evidence="3" id="KW-0645">Protease</keyword>
<proteinExistence type="inferred from homology"/>
<dbReference type="AlphaFoldDB" id="A0A1M6QBU8"/>
<feature type="domain" description="Peptidase M14" evidence="8">
    <location>
        <begin position="1"/>
        <end position="235"/>
    </location>
</feature>
<dbReference type="PROSITE" id="PS52035">
    <property type="entry name" value="PEPTIDASE_M14"/>
    <property type="match status" value="1"/>
</dbReference>
<reference evidence="10" key="1">
    <citation type="submission" date="2016-11" db="EMBL/GenBank/DDBJ databases">
        <authorList>
            <person name="Varghese N."/>
            <person name="Submissions S."/>
        </authorList>
    </citation>
    <scope>NUCLEOTIDE SEQUENCE [LARGE SCALE GENOMIC DNA]</scope>
    <source>
        <strain evidence="10">UWOS</strain>
    </source>
</reference>
<comment type="cofactor">
    <cofactor evidence="1">
        <name>Zn(2+)</name>
        <dbReference type="ChEBI" id="CHEBI:29105"/>
    </cofactor>
</comment>